<comment type="catalytic activity">
    <reaction evidence="4 5">
        <text>L-methionyl-[protein] + [thioredoxin]-disulfide + H2O = L-methionyl-(R)-S-oxide-[protein] + [thioredoxin]-dithiol</text>
        <dbReference type="Rhea" id="RHEA:24164"/>
        <dbReference type="Rhea" id="RHEA-COMP:10698"/>
        <dbReference type="Rhea" id="RHEA-COMP:10700"/>
        <dbReference type="Rhea" id="RHEA-COMP:12313"/>
        <dbReference type="Rhea" id="RHEA-COMP:12314"/>
        <dbReference type="ChEBI" id="CHEBI:15377"/>
        <dbReference type="ChEBI" id="CHEBI:16044"/>
        <dbReference type="ChEBI" id="CHEBI:29950"/>
        <dbReference type="ChEBI" id="CHEBI:45764"/>
        <dbReference type="ChEBI" id="CHEBI:50058"/>
        <dbReference type="EC" id="1.8.4.12"/>
    </reaction>
</comment>
<keyword evidence="5" id="KW-0479">Metal-binding</keyword>
<dbReference type="InParanoid" id="A0A0G4GHH7"/>
<proteinExistence type="inferred from homology"/>
<evidence type="ECO:0000256" key="1">
    <source>
        <dbReference type="ARBA" id="ARBA00007174"/>
    </source>
</evidence>
<accession>A0A0G4GHH7</accession>
<keyword evidence="3 5" id="KW-0560">Oxidoreductase</keyword>
<evidence type="ECO:0000256" key="2">
    <source>
        <dbReference type="ARBA" id="ARBA00012499"/>
    </source>
</evidence>
<dbReference type="GO" id="GO:0005737">
    <property type="term" value="C:cytoplasm"/>
    <property type="evidence" value="ECO:0007669"/>
    <property type="project" value="TreeGrafter"/>
</dbReference>
<evidence type="ECO:0000256" key="3">
    <source>
        <dbReference type="ARBA" id="ARBA00023002"/>
    </source>
</evidence>
<dbReference type="Pfam" id="PF01641">
    <property type="entry name" value="SelR"/>
    <property type="match status" value="1"/>
</dbReference>
<comment type="similarity">
    <text evidence="1 5">Belongs to the MsrB Met sulfoxide reductase family.</text>
</comment>
<dbReference type="VEuPathDB" id="CryptoDB:Vbra_10014"/>
<dbReference type="GO" id="GO:0046872">
    <property type="term" value="F:metal ion binding"/>
    <property type="evidence" value="ECO:0007669"/>
    <property type="project" value="UniProtKB-KW"/>
</dbReference>
<protein>
    <recommendedName>
        <fullName evidence="2 5">Peptide-methionine (R)-S-oxide reductase</fullName>
        <ecNumber evidence="2 5">1.8.4.12</ecNumber>
    </recommendedName>
</protein>
<feature type="domain" description="MsrB" evidence="6">
    <location>
        <begin position="91"/>
        <end position="223"/>
    </location>
</feature>
<dbReference type="Gene3D" id="2.170.150.20">
    <property type="entry name" value="Peptide methionine sulfoxide reductase"/>
    <property type="match status" value="1"/>
</dbReference>
<feature type="signal peptide" evidence="5">
    <location>
        <begin position="1"/>
        <end position="18"/>
    </location>
</feature>
<keyword evidence="5" id="KW-0732">Signal</keyword>
<evidence type="ECO:0000259" key="6">
    <source>
        <dbReference type="PROSITE" id="PS51790"/>
    </source>
</evidence>
<dbReference type="EMBL" id="CDMY01000666">
    <property type="protein sequence ID" value="CEM29185.1"/>
    <property type="molecule type" value="Genomic_DNA"/>
</dbReference>
<evidence type="ECO:0000313" key="7">
    <source>
        <dbReference type="EMBL" id="CEM29185.1"/>
    </source>
</evidence>
<keyword evidence="8" id="KW-1185">Reference proteome</keyword>
<dbReference type="NCBIfam" id="TIGR00357">
    <property type="entry name" value="peptide-methionine (R)-S-oxide reductase MsrB"/>
    <property type="match status" value="1"/>
</dbReference>
<feature type="chain" id="PRO_5015798372" description="Peptide-methionine (R)-S-oxide reductase" evidence="5">
    <location>
        <begin position="19"/>
        <end position="230"/>
    </location>
</feature>
<name>A0A0G4GHH7_VITBC</name>
<dbReference type="STRING" id="1169540.A0A0G4GHH7"/>
<keyword evidence="5" id="KW-0862">Zinc</keyword>
<dbReference type="GO" id="GO:0033743">
    <property type="term" value="F:peptide-methionine (R)-S-oxide reductase activity"/>
    <property type="evidence" value="ECO:0007669"/>
    <property type="project" value="UniProtKB-EC"/>
</dbReference>
<dbReference type="InterPro" id="IPR011057">
    <property type="entry name" value="Mss4-like_sf"/>
</dbReference>
<dbReference type="GO" id="GO:0030091">
    <property type="term" value="P:protein repair"/>
    <property type="evidence" value="ECO:0007669"/>
    <property type="project" value="InterPro"/>
</dbReference>
<dbReference type="Proteomes" id="UP000041254">
    <property type="component" value="Unassembled WGS sequence"/>
</dbReference>
<reference evidence="7 8" key="1">
    <citation type="submission" date="2014-11" db="EMBL/GenBank/DDBJ databases">
        <authorList>
            <person name="Zhu J."/>
            <person name="Qi W."/>
            <person name="Song R."/>
        </authorList>
    </citation>
    <scope>NUCLEOTIDE SEQUENCE [LARGE SCALE GENOMIC DNA]</scope>
</reference>
<organism evidence="7 8">
    <name type="scientific">Vitrella brassicaformis (strain CCMP3155)</name>
    <dbReference type="NCBI Taxonomy" id="1169540"/>
    <lineage>
        <taxon>Eukaryota</taxon>
        <taxon>Sar</taxon>
        <taxon>Alveolata</taxon>
        <taxon>Colpodellida</taxon>
        <taxon>Vitrellaceae</taxon>
        <taxon>Vitrella</taxon>
    </lineage>
</organism>
<dbReference type="PANTHER" id="PTHR10173">
    <property type="entry name" value="METHIONINE SULFOXIDE REDUCTASE"/>
    <property type="match status" value="1"/>
</dbReference>
<dbReference type="PANTHER" id="PTHR10173:SF52">
    <property type="entry name" value="METHIONINE-R-SULFOXIDE REDUCTASE B1"/>
    <property type="match status" value="1"/>
</dbReference>
<sequence length="230" mass="25048">MLAFAPLLLTFLLVACDAFQVPLDVPHPPAEVRPAAAPVRQTTPTSSSWSFSEILTDTSRMSVGHADAALLAQPKISKSGYDVTPMTDEEVQKAAQGLTSKQYDINLKAGTEMAFTGETVNGYKWNTKEKGMWVGAISGLPLFSSDDKYDSGTGWLSFLKPVDPMHVIERKDPKDMAFGPFERRTEVLDAKSGAHLGHVFDDGPPPLKKRYCMNAASMKFVPAEPVKAKS</sequence>
<dbReference type="OrthoDB" id="44061at2759"/>
<evidence type="ECO:0000256" key="4">
    <source>
        <dbReference type="ARBA" id="ARBA00048488"/>
    </source>
</evidence>
<dbReference type="PhylomeDB" id="A0A0G4GHH7"/>
<gene>
    <name evidence="7" type="ORF">Vbra_10014</name>
</gene>
<evidence type="ECO:0000313" key="8">
    <source>
        <dbReference type="Proteomes" id="UP000041254"/>
    </source>
</evidence>
<dbReference type="InterPro" id="IPR028427">
    <property type="entry name" value="Met_Sox_Rdtase_MsrB"/>
</dbReference>
<dbReference type="OMA" id="SKQYDIN"/>
<evidence type="ECO:0000256" key="5">
    <source>
        <dbReference type="RuleBase" id="RU365044"/>
    </source>
</evidence>
<dbReference type="InterPro" id="IPR002579">
    <property type="entry name" value="Met_Sox_Rdtase_MsrB_dom"/>
</dbReference>
<dbReference type="EC" id="1.8.4.12" evidence="2 5"/>
<dbReference type="SUPFAM" id="SSF51316">
    <property type="entry name" value="Mss4-like"/>
    <property type="match status" value="1"/>
</dbReference>
<dbReference type="PROSITE" id="PS51790">
    <property type="entry name" value="MSRB"/>
    <property type="match status" value="1"/>
</dbReference>
<comment type="cofactor">
    <cofactor evidence="5">
        <name>Zn(2+)</name>
        <dbReference type="ChEBI" id="CHEBI:29105"/>
    </cofactor>
    <text evidence="5">Binds 1 zinc ion per subunit.</text>
</comment>
<dbReference type="AlphaFoldDB" id="A0A0G4GHH7"/>
<dbReference type="GO" id="GO:0006979">
    <property type="term" value="P:response to oxidative stress"/>
    <property type="evidence" value="ECO:0007669"/>
    <property type="project" value="InterPro"/>
</dbReference>